<dbReference type="Gene3D" id="3.30.420.200">
    <property type="match status" value="1"/>
</dbReference>
<dbReference type="SUPFAM" id="SSF53067">
    <property type="entry name" value="Actin-like ATPase domain"/>
    <property type="match status" value="1"/>
</dbReference>
<dbReference type="InterPro" id="IPR022496">
    <property type="entry name" value="T6A_TsaB"/>
</dbReference>
<evidence type="ECO:0000313" key="2">
    <source>
        <dbReference type="EMBL" id="MBT9145277.1"/>
    </source>
</evidence>
<proteinExistence type="predicted"/>
<dbReference type="Proteomes" id="UP000811545">
    <property type="component" value="Unassembled WGS sequence"/>
</dbReference>
<dbReference type="EMBL" id="QLTW01000069">
    <property type="protein sequence ID" value="MBT9145277.1"/>
    <property type="molecule type" value="Genomic_DNA"/>
</dbReference>
<gene>
    <name evidence="2" type="primary">tsaB</name>
    <name evidence="2" type="ORF">DDT42_01147</name>
</gene>
<dbReference type="Pfam" id="PF00814">
    <property type="entry name" value="TsaD"/>
    <property type="match status" value="1"/>
</dbReference>
<dbReference type="InterPro" id="IPR000905">
    <property type="entry name" value="Gcp-like_dom"/>
</dbReference>
<dbReference type="GO" id="GO:0002949">
    <property type="term" value="P:tRNA threonylcarbamoyladenosine modification"/>
    <property type="evidence" value="ECO:0007669"/>
    <property type="project" value="InterPro"/>
</dbReference>
<name>A0A9E2BGU9_PSYF1</name>
<evidence type="ECO:0000313" key="3">
    <source>
        <dbReference type="Proteomes" id="UP000811545"/>
    </source>
</evidence>
<comment type="caution">
    <text evidence="2">The sequence shown here is derived from an EMBL/GenBank/DDBJ whole genome shotgun (WGS) entry which is preliminary data.</text>
</comment>
<evidence type="ECO:0000259" key="1">
    <source>
        <dbReference type="Pfam" id="PF00814"/>
    </source>
</evidence>
<dbReference type="Gene3D" id="3.30.420.40">
    <property type="match status" value="1"/>
</dbReference>
<protein>
    <submittedName>
        <fullName evidence="2">tRNA threonylcarbamoyladenosine biosynthesis protein TsaB</fullName>
    </submittedName>
</protein>
<feature type="domain" description="Gcp-like" evidence="1">
    <location>
        <begin position="51"/>
        <end position="114"/>
    </location>
</feature>
<accession>A0A9E2BGU9</accession>
<dbReference type="InterPro" id="IPR043129">
    <property type="entry name" value="ATPase_NBD"/>
</dbReference>
<sequence length="227" mass="24776">MARSSKDTPAYLGVDSSIKGLKMALFGEEGGLIASISDYKNTASRSVSLYFSALMKACQMEVKDLKGIIVIKGPGSFTGLKVGVSFVKGLALASGLKVAGISTLKALVLSATYLMDNQARNIISLLPIIRNEIVGARYSYENGKWIEGAISTNIQMLKSKDFKVIGGNIKEELKEYMENYIIFSEGALPESWGSEGVRLLQEGEFEDIVSLDPWYGKEPEIRKPPTF</sequence>
<organism evidence="2 3">
    <name type="scientific">Psychracetigena formicireducens</name>
    <dbReference type="NCBI Taxonomy" id="2986056"/>
    <lineage>
        <taxon>Bacteria</taxon>
        <taxon>Bacillati</taxon>
        <taxon>Candidatus Lithacetigenota</taxon>
        <taxon>Candidatus Psychracetigena</taxon>
    </lineage>
</organism>
<dbReference type="AlphaFoldDB" id="A0A9E2BGU9"/>
<reference evidence="2 3" key="1">
    <citation type="journal article" date="2021" name="bioRxiv">
        <title>Unique metabolic strategies in Hadean analogues reveal hints for primordial physiology.</title>
        <authorList>
            <person name="Nobu M.K."/>
            <person name="Nakai R."/>
            <person name="Tamazawa S."/>
            <person name="Mori H."/>
            <person name="Toyoda A."/>
            <person name="Ijiri A."/>
            <person name="Suzuki S."/>
            <person name="Kurokawa K."/>
            <person name="Kamagata Y."/>
            <person name="Tamaki H."/>
        </authorList>
    </citation>
    <scope>NUCLEOTIDE SEQUENCE [LARGE SCALE GENOMIC DNA]</scope>
    <source>
        <strain evidence="2">BS525</strain>
    </source>
</reference>
<dbReference type="NCBIfam" id="TIGR03725">
    <property type="entry name" value="T6A_YeaZ"/>
    <property type="match status" value="1"/>
</dbReference>